<dbReference type="Proteomes" id="UP001605036">
    <property type="component" value="Unassembled WGS sequence"/>
</dbReference>
<keyword evidence="2" id="KW-1185">Reference proteome</keyword>
<sequence>MLWGPEIHGRRWGRNRKTLMEASGGSPAMAVDEKKPIDFRFLDEGLGGLLNNPENMRKRIGGKSRSVLKIGK</sequence>
<reference evidence="1 2" key="1">
    <citation type="submission" date="2024-09" db="EMBL/GenBank/DDBJ databases">
        <title>Chromosome-scale assembly of Riccia fluitans.</title>
        <authorList>
            <person name="Paukszto L."/>
            <person name="Sawicki J."/>
            <person name="Karawczyk K."/>
            <person name="Piernik-Szablinska J."/>
            <person name="Szczecinska M."/>
            <person name="Mazdziarz M."/>
        </authorList>
    </citation>
    <scope>NUCLEOTIDE SEQUENCE [LARGE SCALE GENOMIC DNA]</scope>
    <source>
        <strain evidence="1">Rf_01</strain>
        <tissue evidence="1">Aerial parts of the thallus</tissue>
    </source>
</reference>
<evidence type="ECO:0000313" key="2">
    <source>
        <dbReference type="Proteomes" id="UP001605036"/>
    </source>
</evidence>
<accession>A0ABD1Z651</accession>
<proteinExistence type="predicted"/>
<evidence type="ECO:0000313" key="1">
    <source>
        <dbReference type="EMBL" id="KAL2643259.1"/>
    </source>
</evidence>
<gene>
    <name evidence="1" type="ORF">R1flu_010846</name>
</gene>
<dbReference type="EMBL" id="JBHFFA010000002">
    <property type="protein sequence ID" value="KAL2643259.1"/>
    <property type="molecule type" value="Genomic_DNA"/>
</dbReference>
<comment type="caution">
    <text evidence="1">The sequence shown here is derived from an EMBL/GenBank/DDBJ whole genome shotgun (WGS) entry which is preliminary data.</text>
</comment>
<dbReference type="AlphaFoldDB" id="A0ABD1Z651"/>
<protein>
    <submittedName>
        <fullName evidence="1">Uncharacterized protein</fullName>
    </submittedName>
</protein>
<organism evidence="1 2">
    <name type="scientific">Riccia fluitans</name>
    <dbReference type="NCBI Taxonomy" id="41844"/>
    <lineage>
        <taxon>Eukaryota</taxon>
        <taxon>Viridiplantae</taxon>
        <taxon>Streptophyta</taxon>
        <taxon>Embryophyta</taxon>
        <taxon>Marchantiophyta</taxon>
        <taxon>Marchantiopsida</taxon>
        <taxon>Marchantiidae</taxon>
        <taxon>Marchantiales</taxon>
        <taxon>Ricciaceae</taxon>
        <taxon>Riccia</taxon>
    </lineage>
</organism>
<name>A0ABD1Z651_9MARC</name>